<sequence length="77" mass="8694">MTSRSLYSSSLSRHSARKKSRVYYAEQSTQPQILGYSLGDSPAGLFVWISEKSHHWTADYPWKDDEGSGGAHTILQF</sequence>
<dbReference type="OrthoDB" id="7130006at2759"/>
<organism evidence="2 3">
    <name type="scientific">Paxillus rubicundulus Ve08.2h10</name>
    <dbReference type="NCBI Taxonomy" id="930991"/>
    <lineage>
        <taxon>Eukaryota</taxon>
        <taxon>Fungi</taxon>
        <taxon>Dikarya</taxon>
        <taxon>Basidiomycota</taxon>
        <taxon>Agaricomycotina</taxon>
        <taxon>Agaricomycetes</taxon>
        <taxon>Agaricomycetidae</taxon>
        <taxon>Boletales</taxon>
        <taxon>Paxilineae</taxon>
        <taxon>Paxillaceae</taxon>
        <taxon>Paxillus</taxon>
    </lineage>
</organism>
<dbReference type="Gene3D" id="3.40.50.1820">
    <property type="entry name" value="alpha/beta hydrolase"/>
    <property type="match status" value="1"/>
</dbReference>
<reference evidence="2 3" key="1">
    <citation type="submission" date="2014-04" db="EMBL/GenBank/DDBJ databases">
        <authorList>
            <consortium name="DOE Joint Genome Institute"/>
            <person name="Kuo A."/>
            <person name="Kohler A."/>
            <person name="Jargeat P."/>
            <person name="Nagy L.G."/>
            <person name="Floudas D."/>
            <person name="Copeland A."/>
            <person name="Barry K.W."/>
            <person name="Cichocki N."/>
            <person name="Veneault-Fourrey C."/>
            <person name="LaButti K."/>
            <person name="Lindquist E.A."/>
            <person name="Lipzen A."/>
            <person name="Lundell T."/>
            <person name="Morin E."/>
            <person name="Murat C."/>
            <person name="Sun H."/>
            <person name="Tunlid A."/>
            <person name="Henrissat B."/>
            <person name="Grigoriev I.V."/>
            <person name="Hibbett D.S."/>
            <person name="Martin F."/>
            <person name="Nordberg H.P."/>
            <person name="Cantor M.N."/>
            <person name="Hua S.X."/>
        </authorList>
    </citation>
    <scope>NUCLEOTIDE SEQUENCE [LARGE SCALE GENOMIC DNA]</scope>
    <source>
        <strain evidence="2 3">Ve08.2h10</strain>
    </source>
</reference>
<gene>
    <name evidence="2" type="ORF">PAXRUDRAFT_832175</name>
</gene>
<reference evidence="3" key="2">
    <citation type="submission" date="2015-01" db="EMBL/GenBank/DDBJ databases">
        <title>Evolutionary Origins and Diversification of the Mycorrhizal Mutualists.</title>
        <authorList>
            <consortium name="DOE Joint Genome Institute"/>
            <consortium name="Mycorrhizal Genomics Consortium"/>
            <person name="Kohler A."/>
            <person name="Kuo A."/>
            <person name="Nagy L.G."/>
            <person name="Floudas D."/>
            <person name="Copeland A."/>
            <person name="Barry K.W."/>
            <person name="Cichocki N."/>
            <person name="Veneault-Fourrey C."/>
            <person name="LaButti K."/>
            <person name="Lindquist E.A."/>
            <person name="Lipzen A."/>
            <person name="Lundell T."/>
            <person name="Morin E."/>
            <person name="Murat C."/>
            <person name="Riley R."/>
            <person name="Ohm R."/>
            <person name="Sun H."/>
            <person name="Tunlid A."/>
            <person name="Henrissat B."/>
            <person name="Grigoriev I.V."/>
            <person name="Hibbett D.S."/>
            <person name="Martin F."/>
        </authorList>
    </citation>
    <scope>NUCLEOTIDE SEQUENCE [LARGE SCALE GENOMIC DNA]</scope>
    <source>
        <strain evidence="3">Ve08.2h10</strain>
    </source>
</reference>
<evidence type="ECO:0000313" key="3">
    <source>
        <dbReference type="Proteomes" id="UP000054538"/>
    </source>
</evidence>
<dbReference type="InterPro" id="IPR029058">
    <property type="entry name" value="AB_hydrolase_fold"/>
</dbReference>
<keyword evidence="3" id="KW-1185">Reference proteome</keyword>
<evidence type="ECO:0000256" key="1">
    <source>
        <dbReference type="SAM" id="MobiDB-lite"/>
    </source>
</evidence>
<dbReference type="AlphaFoldDB" id="A0A0D0DDV7"/>
<proteinExistence type="predicted"/>
<dbReference type="InParanoid" id="A0A0D0DDV7"/>
<dbReference type="HOGENOM" id="CLU_2638807_0_0_1"/>
<dbReference type="Proteomes" id="UP000054538">
    <property type="component" value="Unassembled WGS sequence"/>
</dbReference>
<feature type="region of interest" description="Disordered" evidence="1">
    <location>
        <begin position="1"/>
        <end position="20"/>
    </location>
</feature>
<evidence type="ECO:0000313" key="2">
    <source>
        <dbReference type="EMBL" id="KIK82556.1"/>
    </source>
</evidence>
<accession>A0A0D0DDV7</accession>
<dbReference type="STRING" id="930991.A0A0D0DDV7"/>
<protein>
    <submittedName>
        <fullName evidence="2">Uncharacterized protein</fullName>
    </submittedName>
</protein>
<feature type="compositionally biased region" description="Low complexity" evidence="1">
    <location>
        <begin position="1"/>
        <end position="13"/>
    </location>
</feature>
<dbReference type="EMBL" id="KN825617">
    <property type="protein sequence ID" value="KIK82556.1"/>
    <property type="molecule type" value="Genomic_DNA"/>
</dbReference>
<name>A0A0D0DDV7_9AGAM</name>